<evidence type="ECO:0000313" key="1">
    <source>
        <dbReference type="Proteomes" id="UP000095283"/>
    </source>
</evidence>
<sequence length="52" mass="5968">MALQKDLGNSVVLQSENREDRLHLNYSQSLTHKTVSIENSRTSSLEFDVKFT</sequence>
<reference evidence="2" key="1">
    <citation type="submission" date="2016-11" db="UniProtKB">
        <authorList>
            <consortium name="WormBaseParasite"/>
        </authorList>
    </citation>
    <scope>IDENTIFICATION</scope>
</reference>
<dbReference type="AlphaFoldDB" id="A0A1I7WIH7"/>
<organism evidence="1 2">
    <name type="scientific">Heterorhabditis bacteriophora</name>
    <name type="common">Entomopathogenic nematode worm</name>
    <dbReference type="NCBI Taxonomy" id="37862"/>
    <lineage>
        <taxon>Eukaryota</taxon>
        <taxon>Metazoa</taxon>
        <taxon>Ecdysozoa</taxon>
        <taxon>Nematoda</taxon>
        <taxon>Chromadorea</taxon>
        <taxon>Rhabditida</taxon>
        <taxon>Rhabditina</taxon>
        <taxon>Rhabditomorpha</taxon>
        <taxon>Strongyloidea</taxon>
        <taxon>Heterorhabditidae</taxon>
        <taxon>Heterorhabditis</taxon>
    </lineage>
</organism>
<proteinExistence type="predicted"/>
<evidence type="ECO:0000313" key="2">
    <source>
        <dbReference type="WBParaSite" id="Hba_04814"/>
    </source>
</evidence>
<protein>
    <submittedName>
        <fullName evidence="2">Uncharacterized protein</fullName>
    </submittedName>
</protein>
<accession>A0A1I7WIH7</accession>
<name>A0A1I7WIH7_HETBA</name>
<keyword evidence="1" id="KW-1185">Reference proteome</keyword>
<dbReference type="Proteomes" id="UP000095283">
    <property type="component" value="Unplaced"/>
</dbReference>
<dbReference type="WBParaSite" id="Hba_04814">
    <property type="protein sequence ID" value="Hba_04814"/>
    <property type="gene ID" value="Hba_04814"/>
</dbReference>